<gene>
    <name evidence="4" type="ORF">SAMN04487948_10119</name>
</gene>
<dbReference type="NCBIfam" id="NF040570">
    <property type="entry name" value="guided_TnpB"/>
    <property type="match status" value="1"/>
</dbReference>
<name>A0A1H8MQE0_9EURY</name>
<accession>A0A1H8MQE0</accession>
<feature type="domain" description="Cas12f1-like TNB" evidence="3">
    <location>
        <begin position="201"/>
        <end position="267"/>
    </location>
</feature>
<dbReference type="AlphaFoldDB" id="A0A1H8MQE0"/>
<organism evidence="4 5">
    <name type="scientific">Halogranum amylolyticum</name>
    <dbReference type="NCBI Taxonomy" id="660520"/>
    <lineage>
        <taxon>Archaea</taxon>
        <taxon>Methanobacteriati</taxon>
        <taxon>Methanobacteriota</taxon>
        <taxon>Stenosarchaea group</taxon>
        <taxon>Halobacteria</taxon>
        <taxon>Halobacteriales</taxon>
        <taxon>Haloferacaceae</taxon>
    </lineage>
</organism>
<dbReference type="InterPro" id="IPR010095">
    <property type="entry name" value="Cas12f1-like_TNB"/>
</dbReference>
<evidence type="ECO:0000256" key="1">
    <source>
        <dbReference type="ARBA" id="ARBA00023125"/>
    </source>
</evidence>
<sequence>MSGDLNQCGFSASKLWNVARYYTQGRWDEDGEIPDDGELKSELKEHERYRDLHSQSSQRVLEELAESFTSWYKARQRGDEDANPPGYRKHGDNHPRSTVTWKQKGIKHDPKHNHLRLFKGFNHKSEGENGPSRRALRACQKLSRRKDHFLHALAKHIVERCIDHEVGRIAIGNLSKIREAENGEARNWGKRGNKKLHGWAFDRFATLLEYKAEEHGILVERKSERDTSKTCSCCEQKRDANRVERGLYVCASCGGTMNADVNGAVNIRRKITQNPPTEDMSNGRLARPVTYLFNQTSGSFHPREQVGCEL</sequence>
<keyword evidence="5" id="KW-1185">Reference proteome</keyword>
<dbReference type="GO" id="GO:0003677">
    <property type="term" value="F:DNA binding"/>
    <property type="evidence" value="ECO:0007669"/>
    <property type="project" value="UniProtKB-KW"/>
</dbReference>
<feature type="region of interest" description="Disordered" evidence="2">
    <location>
        <begin position="75"/>
        <end position="106"/>
    </location>
</feature>
<dbReference type="EMBL" id="FODV01000001">
    <property type="protein sequence ID" value="SEO19480.1"/>
    <property type="molecule type" value="Genomic_DNA"/>
</dbReference>
<proteinExistence type="predicted"/>
<evidence type="ECO:0000313" key="4">
    <source>
        <dbReference type="EMBL" id="SEO19480.1"/>
    </source>
</evidence>
<evidence type="ECO:0000256" key="2">
    <source>
        <dbReference type="SAM" id="MobiDB-lite"/>
    </source>
</evidence>
<dbReference type="Pfam" id="PF07282">
    <property type="entry name" value="Cas12f1-like_TNB"/>
    <property type="match status" value="1"/>
</dbReference>
<protein>
    <submittedName>
        <fullName evidence="4">Transposase, IS605 OrfB family, central region</fullName>
    </submittedName>
</protein>
<evidence type="ECO:0000259" key="3">
    <source>
        <dbReference type="Pfam" id="PF07282"/>
    </source>
</evidence>
<reference evidence="5" key="1">
    <citation type="submission" date="2016-10" db="EMBL/GenBank/DDBJ databases">
        <authorList>
            <person name="Varghese N."/>
            <person name="Submissions S."/>
        </authorList>
    </citation>
    <scope>NUCLEOTIDE SEQUENCE [LARGE SCALE GENOMIC DNA]</scope>
    <source>
        <strain evidence="5">CGMCC 1.10121</strain>
    </source>
</reference>
<evidence type="ECO:0000313" key="5">
    <source>
        <dbReference type="Proteomes" id="UP000199126"/>
    </source>
</evidence>
<keyword evidence="1" id="KW-0238">DNA-binding</keyword>
<dbReference type="Proteomes" id="UP000199126">
    <property type="component" value="Unassembled WGS sequence"/>
</dbReference>
<dbReference type="NCBIfam" id="TIGR01766">
    <property type="entry name" value="IS200/IS605 family accessory protein TnpB-like domain"/>
    <property type="match status" value="1"/>
</dbReference>